<dbReference type="KEGG" id="cfr:116664116"/>
<proteinExistence type="predicted"/>
<dbReference type="Proteomes" id="UP000694856">
    <property type="component" value="Chromosome 6"/>
</dbReference>
<dbReference type="RefSeq" id="XP_032337129.1">
    <property type="nucleotide sequence ID" value="XM_032481238.1"/>
</dbReference>
<name>A0A8B8T4P9_CAMFR</name>
<reference evidence="2 3" key="1">
    <citation type="submission" date="2025-04" db="UniProtKB">
        <authorList>
            <consortium name="RefSeq"/>
        </authorList>
    </citation>
    <scope>IDENTIFICATION</scope>
    <source>
        <tissue evidence="2 3">Ear skin</tissue>
    </source>
</reference>
<dbReference type="AlphaFoldDB" id="A0A8B8T4P9"/>
<evidence type="ECO:0000313" key="1">
    <source>
        <dbReference type="Proteomes" id="UP000694856"/>
    </source>
</evidence>
<gene>
    <name evidence="2 3" type="primary">LOC116664116</name>
</gene>
<evidence type="ECO:0000313" key="3">
    <source>
        <dbReference type="RefSeq" id="XP_032337130.1"/>
    </source>
</evidence>
<dbReference type="GeneID" id="116664116"/>
<accession>A0A8B8T4P9</accession>
<protein>
    <submittedName>
        <fullName evidence="2 3">Uncharacterized protein LOC116664116 isoform X1</fullName>
    </submittedName>
</protein>
<evidence type="ECO:0000313" key="2">
    <source>
        <dbReference type="RefSeq" id="XP_032337129.1"/>
    </source>
</evidence>
<sequence>MQHCTFSVRGLRLGLSRTMGKPAAMLWTALWRGPHGSELKSPDSSCVSAPFWKWVLQPQSSLQVTAAPDDHLAARGTQLSHSWIPDPQKLVQYAETFLAALQTRVPSVNRLCPPPELGGLPAEELHVTPHSKMAATGSRQMGCTCVEVGSSRENSALRAGENPIKQPSIWLCGAFRESEEVRVRAYAARFSDQRTKFSFASRLNSVSFRSRK</sequence>
<organism evidence="1 2">
    <name type="scientific">Camelus ferus</name>
    <name type="common">Wild bactrian camel</name>
    <name type="synonym">Camelus bactrianus ferus</name>
    <dbReference type="NCBI Taxonomy" id="419612"/>
    <lineage>
        <taxon>Eukaryota</taxon>
        <taxon>Metazoa</taxon>
        <taxon>Chordata</taxon>
        <taxon>Craniata</taxon>
        <taxon>Vertebrata</taxon>
        <taxon>Euteleostomi</taxon>
        <taxon>Mammalia</taxon>
        <taxon>Eutheria</taxon>
        <taxon>Laurasiatheria</taxon>
        <taxon>Artiodactyla</taxon>
        <taxon>Tylopoda</taxon>
        <taxon>Camelidae</taxon>
        <taxon>Camelus</taxon>
    </lineage>
</organism>
<keyword evidence="1" id="KW-1185">Reference proteome</keyword>
<dbReference type="RefSeq" id="XP_032337130.1">
    <property type="nucleotide sequence ID" value="XM_032481239.1"/>
</dbReference>